<evidence type="ECO:0000313" key="3">
    <source>
        <dbReference type="Proteomes" id="UP000774617"/>
    </source>
</evidence>
<dbReference type="EMBL" id="JAGTJR010000036">
    <property type="protein sequence ID" value="KAH7036267.1"/>
    <property type="molecule type" value="Genomic_DNA"/>
</dbReference>
<sequence length="560" mass="62482">MGLAHRSAIANVAIACEPEESFPAMSSTASAIDRLHSFSTPSHGTMPEADHWRECPIPSPQLRAKFWDDVASSGVLGSDAETTRFMSNPPCALPRSAARVGSRAAKAGRNGSWQSRISEQSDFSPASTGSTALTEPFSASSETTLFQTTGVAEDHATNRCWRKLQRRSSNDSMFSFSTRQSRSRTRSPAALPAIVHEKIRTILPRGLGKDTRASGHNIPTVASDDGSTGESPRSRLQDEELKRRFPLRPKPSHRHSEDIARPASKCLHHGPISAPSAASTNIDSSPDSQDTGNRAVDESILATRKRQIVDRVMASFEQMLGYDEMDSEDEYENMCSYAGRLREEGEGSETPSSRPSNHVNSRNQCHDAKRPPGSEASKRESKRQKQGGSEGSDNEDEDEGSRRPHPQSQNVMVWEKSSKRLACPYFRMDPLKPSKHNSCRYPGFSNVSRLKEHLYRQHVLPIICPRCHERFATNRNLTDHLMAPERCPAVEEQLESMLGLNQDQVAQLKKKTRARALMSEAQKWRMVFQIVFPDVEECDIPSPCKFRRTSLIQALCWDRL</sequence>
<evidence type="ECO:0000256" key="1">
    <source>
        <dbReference type="SAM" id="MobiDB-lite"/>
    </source>
</evidence>
<feature type="compositionally biased region" description="Polar residues" evidence="1">
    <location>
        <begin position="349"/>
        <end position="363"/>
    </location>
</feature>
<reference evidence="2 3" key="1">
    <citation type="journal article" date="2021" name="Nat. Commun.">
        <title>Genetic determinants of endophytism in the Arabidopsis root mycobiome.</title>
        <authorList>
            <person name="Mesny F."/>
            <person name="Miyauchi S."/>
            <person name="Thiergart T."/>
            <person name="Pickel B."/>
            <person name="Atanasova L."/>
            <person name="Karlsson M."/>
            <person name="Huettel B."/>
            <person name="Barry K.W."/>
            <person name="Haridas S."/>
            <person name="Chen C."/>
            <person name="Bauer D."/>
            <person name="Andreopoulos W."/>
            <person name="Pangilinan J."/>
            <person name="LaButti K."/>
            <person name="Riley R."/>
            <person name="Lipzen A."/>
            <person name="Clum A."/>
            <person name="Drula E."/>
            <person name="Henrissat B."/>
            <person name="Kohler A."/>
            <person name="Grigoriev I.V."/>
            <person name="Martin F.M."/>
            <person name="Hacquard S."/>
        </authorList>
    </citation>
    <scope>NUCLEOTIDE SEQUENCE [LARGE SCALE GENOMIC DNA]</scope>
    <source>
        <strain evidence="2 3">MPI-SDFR-AT-0080</strain>
    </source>
</reference>
<dbReference type="Gene3D" id="3.30.160.60">
    <property type="entry name" value="Classic Zinc Finger"/>
    <property type="match status" value="1"/>
</dbReference>
<feature type="compositionally biased region" description="Basic and acidic residues" evidence="1">
    <location>
        <begin position="364"/>
        <end position="379"/>
    </location>
</feature>
<organism evidence="2 3">
    <name type="scientific">Macrophomina phaseolina</name>
    <dbReference type="NCBI Taxonomy" id="35725"/>
    <lineage>
        <taxon>Eukaryota</taxon>
        <taxon>Fungi</taxon>
        <taxon>Dikarya</taxon>
        <taxon>Ascomycota</taxon>
        <taxon>Pezizomycotina</taxon>
        <taxon>Dothideomycetes</taxon>
        <taxon>Dothideomycetes incertae sedis</taxon>
        <taxon>Botryosphaeriales</taxon>
        <taxon>Botryosphaeriaceae</taxon>
        <taxon>Macrophomina</taxon>
    </lineage>
</organism>
<evidence type="ECO:0008006" key="4">
    <source>
        <dbReference type="Google" id="ProtNLM"/>
    </source>
</evidence>
<feature type="region of interest" description="Disordered" evidence="1">
    <location>
        <begin position="104"/>
        <end position="140"/>
    </location>
</feature>
<feature type="compositionally biased region" description="Polar residues" evidence="1">
    <location>
        <begin position="276"/>
        <end position="292"/>
    </location>
</feature>
<feature type="region of interest" description="Disordered" evidence="1">
    <location>
        <begin position="205"/>
        <end position="298"/>
    </location>
</feature>
<feature type="region of interest" description="Disordered" evidence="1">
    <location>
        <begin position="341"/>
        <end position="414"/>
    </location>
</feature>
<dbReference type="PANTHER" id="PTHR38166:SF1">
    <property type="entry name" value="C2H2-TYPE DOMAIN-CONTAINING PROTEIN"/>
    <property type="match status" value="1"/>
</dbReference>
<name>A0ABQ8FYL2_9PEZI</name>
<keyword evidence="3" id="KW-1185">Reference proteome</keyword>
<feature type="compositionally biased region" description="Basic residues" evidence="1">
    <location>
        <begin position="244"/>
        <end position="253"/>
    </location>
</feature>
<comment type="caution">
    <text evidence="2">The sequence shown here is derived from an EMBL/GenBank/DDBJ whole genome shotgun (WGS) entry which is preliminary data.</text>
</comment>
<proteinExistence type="predicted"/>
<evidence type="ECO:0000313" key="2">
    <source>
        <dbReference type="EMBL" id="KAH7036267.1"/>
    </source>
</evidence>
<feature type="compositionally biased region" description="Polar residues" evidence="1">
    <location>
        <begin position="111"/>
        <end position="140"/>
    </location>
</feature>
<gene>
    <name evidence="2" type="ORF">B0J12DRAFT_268996</name>
</gene>
<dbReference type="Proteomes" id="UP000774617">
    <property type="component" value="Unassembled WGS sequence"/>
</dbReference>
<accession>A0ABQ8FYL2</accession>
<protein>
    <recommendedName>
        <fullName evidence="4">C2H2-type domain-containing protein</fullName>
    </recommendedName>
</protein>
<feature type="compositionally biased region" description="Basic and acidic residues" evidence="1">
    <location>
        <begin position="232"/>
        <end position="243"/>
    </location>
</feature>
<dbReference type="PANTHER" id="PTHR38166">
    <property type="entry name" value="C2H2-TYPE DOMAIN-CONTAINING PROTEIN-RELATED"/>
    <property type="match status" value="1"/>
</dbReference>